<dbReference type="RefSeq" id="WP_344276873.1">
    <property type="nucleotide sequence ID" value="NZ_BAAAKV010000028.1"/>
</dbReference>
<dbReference type="Proteomes" id="UP001501371">
    <property type="component" value="Unassembled WGS sequence"/>
</dbReference>
<comment type="caution">
    <text evidence="2">The sequence shown here is derived from an EMBL/GenBank/DDBJ whole genome shotgun (WGS) entry which is preliminary data.</text>
</comment>
<dbReference type="EMBL" id="BAAAKV010000028">
    <property type="protein sequence ID" value="GAA1173784.1"/>
    <property type="molecule type" value="Genomic_DNA"/>
</dbReference>
<evidence type="ECO:0000256" key="1">
    <source>
        <dbReference type="SAM" id="MobiDB-lite"/>
    </source>
</evidence>
<gene>
    <name evidence="2" type="ORF">GCM10009654_33890</name>
</gene>
<accession>A0ABN1UVR0</accession>
<feature type="region of interest" description="Disordered" evidence="1">
    <location>
        <begin position="1"/>
        <end position="24"/>
    </location>
</feature>
<reference evidence="2 3" key="1">
    <citation type="journal article" date="2019" name="Int. J. Syst. Evol. Microbiol.">
        <title>The Global Catalogue of Microorganisms (GCM) 10K type strain sequencing project: providing services to taxonomists for standard genome sequencing and annotation.</title>
        <authorList>
            <consortium name="The Broad Institute Genomics Platform"/>
            <consortium name="The Broad Institute Genome Sequencing Center for Infectious Disease"/>
            <person name="Wu L."/>
            <person name="Ma J."/>
        </authorList>
    </citation>
    <scope>NUCLEOTIDE SEQUENCE [LARGE SCALE GENOMIC DNA]</scope>
    <source>
        <strain evidence="2 3">JCM 12696</strain>
    </source>
</reference>
<evidence type="ECO:0000313" key="2">
    <source>
        <dbReference type="EMBL" id="GAA1173784.1"/>
    </source>
</evidence>
<evidence type="ECO:0000313" key="3">
    <source>
        <dbReference type="Proteomes" id="UP001501371"/>
    </source>
</evidence>
<protein>
    <submittedName>
        <fullName evidence="2">Uncharacterized protein</fullName>
    </submittedName>
</protein>
<keyword evidence="3" id="KW-1185">Reference proteome</keyword>
<sequence length="410" mass="45141">MSTASQTSSTPQPSPAPQLSLTPGQPDLYLAWLRGSRPYPPGEQAAAERTAEELMAYVGDEWAPKRKVPDRSQVKYFADLDARVRDLPPSHLPYFWDAISHRYENWHATGAYRRARAAEREHHLPVDADYVVANALFLTGRAGMWGDEQATHLRWLQEAFEPARAHAETVRFLTATAAHNYLEPPENLAGLIRDCAGAAGFGLEEDARLLGIALTGQATWRATTPLLTDAAEVFARARPDEETQRRLLGVYPGGNSGAGGKPMLTILKNSGAFDAMADGRVTPKNGCAGWLTGFVKYFTYYMTKDGRLKTRIMPPQLYPLLKRLAERLRAEGVPVRVHYADSDGSGNRLDARLAETCLELGIPLEDPGPGGYLVVPPRRKDEYARLRADPVLGPRVAAVDFRPGSWGKLA</sequence>
<organism evidence="2 3">
    <name type="scientific">Streptomyces hebeiensis</name>
    <dbReference type="NCBI Taxonomy" id="229486"/>
    <lineage>
        <taxon>Bacteria</taxon>
        <taxon>Bacillati</taxon>
        <taxon>Actinomycetota</taxon>
        <taxon>Actinomycetes</taxon>
        <taxon>Kitasatosporales</taxon>
        <taxon>Streptomycetaceae</taxon>
        <taxon>Streptomyces</taxon>
    </lineage>
</organism>
<feature type="compositionally biased region" description="Low complexity" evidence="1">
    <location>
        <begin position="1"/>
        <end position="23"/>
    </location>
</feature>
<name>A0ABN1UVR0_9ACTN</name>
<proteinExistence type="predicted"/>